<dbReference type="Proteomes" id="UP001268256">
    <property type="component" value="Unassembled WGS sequence"/>
</dbReference>
<dbReference type="PANTHER" id="PTHR43397:SF1">
    <property type="entry name" value="ERGOTHIONEINE BIOSYNTHESIS PROTEIN 1"/>
    <property type="match status" value="1"/>
</dbReference>
<dbReference type="InterPro" id="IPR035094">
    <property type="entry name" value="EgtD"/>
</dbReference>
<dbReference type="GO" id="GO:0032259">
    <property type="term" value="P:methylation"/>
    <property type="evidence" value="ECO:0007669"/>
    <property type="project" value="UniProtKB-KW"/>
</dbReference>
<dbReference type="Gene3D" id="3.40.50.150">
    <property type="entry name" value="Vaccinia Virus protein VP39"/>
    <property type="match status" value="1"/>
</dbReference>
<dbReference type="RefSeq" id="WP_322878448.1">
    <property type="nucleotide sequence ID" value="NZ_JAVMIP010000009.1"/>
</dbReference>
<dbReference type="InterPro" id="IPR017804">
    <property type="entry name" value="MeTrfase_EgtD-like"/>
</dbReference>
<feature type="domain" description="Histidine-specific methyltransferase SAM-dependent" evidence="3">
    <location>
        <begin position="25"/>
        <end position="327"/>
    </location>
</feature>
<evidence type="ECO:0000313" key="5">
    <source>
        <dbReference type="Proteomes" id="UP001268256"/>
    </source>
</evidence>
<evidence type="ECO:0000256" key="2">
    <source>
        <dbReference type="ARBA" id="ARBA00022679"/>
    </source>
</evidence>
<accession>A0AAE4FS81</accession>
<name>A0AAE4FS81_9CYAN</name>
<dbReference type="GO" id="GO:0052706">
    <property type="term" value="F:L-histidine N(alpha)-methyltransferase activity"/>
    <property type="evidence" value="ECO:0007669"/>
    <property type="project" value="UniProtKB-EC"/>
</dbReference>
<dbReference type="Pfam" id="PF10017">
    <property type="entry name" value="Methyltransf_33"/>
    <property type="match status" value="1"/>
</dbReference>
<organism evidence="4 5">
    <name type="scientific">Pseudocalidococcus azoricus BACA0444</name>
    <dbReference type="NCBI Taxonomy" id="2918990"/>
    <lineage>
        <taxon>Bacteria</taxon>
        <taxon>Bacillati</taxon>
        <taxon>Cyanobacteriota</taxon>
        <taxon>Cyanophyceae</taxon>
        <taxon>Acaryochloridales</taxon>
        <taxon>Thermosynechococcaceae</taxon>
        <taxon>Pseudocalidococcus</taxon>
        <taxon>Pseudocalidococcus azoricus</taxon>
    </lineage>
</organism>
<dbReference type="EMBL" id="JAVMIP010000009">
    <property type="protein sequence ID" value="MDS3861200.1"/>
    <property type="molecule type" value="Genomic_DNA"/>
</dbReference>
<reference evidence="5" key="1">
    <citation type="submission" date="2023-07" db="EMBL/GenBank/DDBJ databases">
        <authorList>
            <person name="Luz R."/>
            <person name="Cordeiro R."/>
            <person name="Fonseca A."/>
            <person name="Goncalves V."/>
        </authorList>
    </citation>
    <scope>NUCLEOTIDE SEQUENCE [LARGE SCALE GENOMIC DNA]</scope>
    <source>
        <strain evidence="5">BACA0444</strain>
    </source>
</reference>
<sequence length="330" mass="37005">MIATPIQSRLNVIYLEPGQQGRDGEDVVLGLSQPLKTVPPKYFYDGRGSHLFEQICQLPEYYPTRTEMGILHQAAQEIVEITGACELVELGSGSSLKTRILLDAAQAKGQSLHYLPIDVSGSILKDSALALLNDYPNLAVTGIIGTYEQGLSHLPPRKLPERMISFLGSTLGNLTPGECEQFFQWIQASLKPQEYFLLGVDLVKPPKILEAAYNDGQGITAEFNLNLLAHLNWRFDGNFNLNAWQHRAIYNAQAQQIEMYLVSLASQQITLNALDFSCEFQPGELLHTEISRKFNLEQIQAQLRHHQLATVQAWTDEQNWFGVILAQRQS</sequence>
<protein>
    <submittedName>
        <fullName evidence="4">L-histidine N(Alpha)-methyltransferase</fullName>
        <ecNumber evidence="4">2.1.1.44</ecNumber>
    </submittedName>
</protein>
<dbReference type="NCBIfam" id="TIGR03438">
    <property type="entry name" value="egtD_ergothio"/>
    <property type="match status" value="1"/>
</dbReference>
<evidence type="ECO:0000313" key="4">
    <source>
        <dbReference type="EMBL" id="MDS3861200.1"/>
    </source>
</evidence>
<proteinExistence type="predicted"/>
<keyword evidence="1 4" id="KW-0489">Methyltransferase</keyword>
<dbReference type="PANTHER" id="PTHR43397">
    <property type="entry name" value="ERGOTHIONEINE BIOSYNTHESIS PROTEIN 1"/>
    <property type="match status" value="1"/>
</dbReference>
<dbReference type="PIRSF" id="PIRSF018005">
    <property type="entry name" value="UCP018005"/>
    <property type="match status" value="1"/>
</dbReference>
<evidence type="ECO:0000256" key="1">
    <source>
        <dbReference type="ARBA" id="ARBA00022603"/>
    </source>
</evidence>
<evidence type="ECO:0000259" key="3">
    <source>
        <dbReference type="Pfam" id="PF10017"/>
    </source>
</evidence>
<dbReference type="AlphaFoldDB" id="A0AAE4FS81"/>
<keyword evidence="5" id="KW-1185">Reference proteome</keyword>
<keyword evidence="2 4" id="KW-0808">Transferase</keyword>
<dbReference type="EC" id="2.1.1.44" evidence="4"/>
<gene>
    <name evidence="4" type="primary">egtD</name>
    <name evidence="4" type="ORF">RIF25_10320</name>
</gene>
<dbReference type="InterPro" id="IPR051128">
    <property type="entry name" value="EgtD_Methyltrsf_superfamily"/>
</dbReference>
<comment type="caution">
    <text evidence="4">The sequence shown here is derived from an EMBL/GenBank/DDBJ whole genome shotgun (WGS) entry which is preliminary data.</text>
</comment>
<dbReference type="InterPro" id="IPR029063">
    <property type="entry name" value="SAM-dependent_MTases_sf"/>
</dbReference>
<dbReference type="InterPro" id="IPR019257">
    <property type="entry name" value="MeTrfase_dom"/>
</dbReference>